<evidence type="ECO:0000256" key="2">
    <source>
        <dbReference type="ARBA" id="ARBA00022438"/>
    </source>
</evidence>
<accession>A0ABZ1BUK9</accession>
<organism evidence="7 8">
    <name type="scientific">Carboxydichorda subterranea</name>
    <dbReference type="NCBI Taxonomy" id="3109565"/>
    <lineage>
        <taxon>Bacteria</taxon>
        <taxon>Bacillati</taxon>
        <taxon>Bacillota</taxon>
        <taxon>Limnochordia</taxon>
        <taxon>Limnochordales</taxon>
        <taxon>Geochordaceae</taxon>
        <taxon>Carboxydichorda</taxon>
    </lineage>
</organism>
<evidence type="ECO:0000313" key="7">
    <source>
        <dbReference type="EMBL" id="WRP16459.1"/>
    </source>
</evidence>
<dbReference type="Gene3D" id="3.40.630.10">
    <property type="entry name" value="Zn peptidases"/>
    <property type="match status" value="1"/>
</dbReference>
<dbReference type="RefSeq" id="WP_324715732.1">
    <property type="nucleotide sequence ID" value="NZ_CP141615.1"/>
</dbReference>
<dbReference type="Proteomes" id="UP001332192">
    <property type="component" value="Chromosome"/>
</dbReference>
<dbReference type="InterPro" id="IPR023367">
    <property type="entry name" value="Peptidase_M42_dom2"/>
</dbReference>
<dbReference type="PIRSF" id="PIRSF001123">
    <property type="entry name" value="PepA_GA"/>
    <property type="match status" value="1"/>
</dbReference>
<keyword evidence="3" id="KW-0645">Protease</keyword>
<keyword evidence="4" id="KW-0479">Metal-binding</keyword>
<dbReference type="SUPFAM" id="SSF101821">
    <property type="entry name" value="Aminopeptidase/glucanase lid domain"/>
    <property type="match status" value="1"/>
</dbReference>
<name>A0ABZ1BUK9_9FIRM</name>
<dbReference type="PANTHER" id="PTHR32481:SF0">
    <property type="entry name" value="AMINOPEPTIDASE YPDE-RELATED"/>
    <property type="match status" value="1"/>
</dbReference>
<evidence type="ECO:0000256" key="6">
    <source>
        <dbReference type="PIRNR" id="PIRNR001123"/>
    </source>
</evidence>
<evidence type="ECO:0000256" key="3">
    <source>
        <dbReference type="ARBA" id="ARBA00022670"/>
    </source>
</evidence>
<protein>
    <submittedName>
        <fullName evidence="7">M42 family metallopeptidase</fullName>
    </submittedName>
</protein>
<dbReference type="Gene3D" id="2.40.30.40">
    <property type="entry name" value="Peptidase M42, domain 2"/>
    <property type="match status" value="1"/>
</dbReference>
<dbReference type="EMBL" id="CP141615">
    <property type="protein sequence ID" value="WRP16459.1"/>
    <property type="molecule type" value="Genomic_DNA"/>
</dbReference>
<comment type="similarity">
    <text evidence="1 6">Belongs to the peptidase M42 family.</text>
</comment>
<keyword evidence="2" id="KW-0031">Aminopeptidase</keyword>
<dbReference type="CDD" id="cd05656">
    <property type="entry name" value="M42_Frv"/>
    <property type="match status" value="1"/>
</dbReference>
<dbReference type="InterPro" id="IPR008007">
    <property type="entry name" value="Peptidase_M42"/>
</dbReference>
<evidence type="ECO:0000256" key="1">
    <source>
        <dbReference type="ARBA" id="ARBA00006272"/>
    </source>
</evidence>
<keyword evidence="5" id="KW-0378">Hydrolase</keyword>
<dbReference type="Pfam" id="PF05343">
    <property type="entry name" value="Peptidase_M42"/>
    <property type="match status" value="1"/>
</dbReference>
<dbReference type="InterPro" id="IPR051464">
    <property type="entry name" value="Peptidase_M42_aminopept"/>
</dbReference>
<evidence type="ECO:0000256" key="5">
    <source>
        <dbReference type="ARBA" id="ARBA00022801"/>
    </source>
</evidence>
<reference evidence="7 8" key="1">
    <citation type="journal article" date="2024" name="Front. Microbiol.">
        <title>Novel thermophilic genera Geochorda gen. nov. and Carboxydochorda gen. nov. from the deep terrestrial subsurface reveal the ecophysiological diversity in the class Limnochordia.</title>
        <authorList>
            <person name="Karnachuk O.V."/>
            <person name="Lukina A.P."/>
            <person name="Avakyan M.R."/>
            <person name="Kadnikov V.V."/>
            <person name="Begmatov S."/>
            <person name="Beletsky A.V."/>
            <person name="Vlasova K.G."/>
            <person name="Novikov A.A."/>
            <person name="Shcherbakova V.A."/>
            <person name="Mardanov A.V."/>
            <person name="Ravin N.V."/>
        </authorList>
    </citation>
    <scope>NUCLEOTIDE SEQUENCE [LARGE SCALE GENOMIC DNA]</scope>
    <source>
        <strain evidence="7 8">L945</strain>
    </source>
</reference>
<gene>
    <name evidence="7" type="ORF">U7230_10155</name>
</gene>
<sequence>MVVETGTEQAQSDPLAERLMRLSAATGVSGHEGEVARLIAGEMQAWADEVRTDRLGNCIALRRGQPPAGVRAPRVMLAAHMDEIGMVVSRIDKGGFLRVSPMGGVNVQTLMGQSVTVHAAGGPVPGVVGLKPPHLTTPEERKEFPRWEDLFVDCGLDEEEARSRIQVGDIVSVDARPVTLLSDRVAGKALDNRASVAVLMEAMQRLSELRHAADVLAVATVQEEVGLRGAEVSAFGLEPDLAVAVDVTFARQRMVGEPDVTELGKGPAIAWGANMHPRIVERLHQTARLHGVPFQIEVVPGRSGTDAWAIQVARAGIPTALVSVPLRYMHTPVEVVDLRDIRETGRLLAHFAAGLDAGLLGALSDWGVATVGR</sequence>
<dbReference type="PANTHER" id="PTHR32481">
    <property type="entry name" value="AMINOPEPTIDASE"/>
    <property type="match status" value="1"/>
</dbReference>
<evidence type="ECO:0000313" key="8">
    <source>
        <dbReference type="Proteomes" id="UP001332192"/>
    </source>
</evidence>
<dbReference type="SUPFAM" id="SSF53187">
    <property type="entry name" value="Zn-dependent exopeptidases"/>
    <property type="match status" value="1"/>
</dbReference>
<keyword evidence="8" id="KW-1185">Reference proteome</keyword>
<proteinExistence type="inferred from homology"/>
<evidence type="ECO:0000256" key="4">
    <source>
        <dbReference type="ARBA" id="ARBA00022723"/>
    </source>
</evidence>